<evidence type="ECO:0000313" key="2">
    <source>
        <dbReference type="EMBL" id="OEL33490.1"/>
    </source>
</evidence>
<comment type="caution">
    <text evidence="2">The sequence shown here is derived from an EMBL/GenBank/DDBJ whole genome shotgun (WGS) entry which is preliminary data.</text>
</comment>
<evidence type="ECO:0000313" key="3">
    <source>
        <dbReference type="Proteomes" id="UP000095767"/>
    </source>
</evidence>
<evidence type="ECO:0000259" key="1">
    <source>
        <dbReference type="Pfam" id="PF00646"/>
    </source>
</evidence>
<organism evidence="2 3">
    <name type="scientific">Dichanthelium oligosanthes</name>
    <dbReference type="NCBI Taxonomy" id="888268"/>
    <lineage>
        <taxon>Eukaryota</taxon>
        <taxon>Viridiplantae</taxon>
        <taxon>Streptophyta</taxon>
        <taxon>Embryophyta</taxon>
        <taxon>Tracheophyta</taxon>
        <taxon>Spermatophyta</taxon>
        <taxon>Magnoliopsida</taxon>
        <taxon>Liliopsida</taxon>
        <taxon>Poales</taxon>
        <taxon>Poaceae</taxon>
        <taxon>PACMAD clade</taxon>
        <taxon>Panicoideae</taxon>
        <taxon>Panicodae</taxon>
        <taxon>Paniceae</taxon>
        <taxon>Dichantheliinae</taxon>
        <taxon>Dichanthelium</taxon>
    </lineage>
</organism>
<dbReference type="PANTHER" id="PTHR34223">
    <property type="entry name" value="OS11G0201299 PROTEIN"/>
    <property type="match status" value="1"/>
</dbReference>
<dbReference type="InterPro" id="IPR053197">
    <property type="entry name" value="F-box_SCFL_complex_component"/>
</dbReference>
<dbReference type="AlphaFoldDB" id="A0A1E5W8B5"/>
<dbReference type="InterPro" id="IPR001810">
    <property type="entry name" value="F-box_dom"/>
</dbReference>
<dbReference type="Proteomes" id="UP000095767">
    <property type="component" value="Unassembled WGS sequence"/>
</dbReference>
<dbReference type="EMBL" id="LWDX02018583">
    <property type="protein sequence ID" value="OEL33490.1"/>
    <property type="molecule type" value="Genomic_DNA"/>
</dbReference>
<dbReference type="Pfam" id="PF00646">
    <property type="entry name" value="F-box"/>
    <property type="match status" value="1"/>
</dbReference>
<gene>
    <name evidence="2" type="ORF">BAE44_0005490</name>
</gene>
<dbReference type="OrthoDB" id="692490at2759"/>
<name>A0A1E5W8B5_9POAL</name>
<protein>
    <recommendedName>
        <fullName evidence="1">F-box domain-containing protein</fullName>
    </recommendedName>
</protein>
<feature type="domain" description="F-box" evidence="1">
    <location>
        <begin position="12"/>
        <end position="46"/>
    </location>
</feature>
<dbReference type="SUPFAM" id="SSF81383">
    <property type="entry name" value="F-box domain"/>
    <property type="match status" value="1"/>
</dbReference>
<dbReference type="CDD" id="cd22160">
    <property type="entry name" value="F-box_AtFBL13-like"/>
    <property type="match status" value="1"/>
</dbReference>
<dbReference type="InterPro" id="IPR036047">
    <property type="entry name" value="F-box-like_dom_sf"/>
</dbReference>
<keyword evidence="3" id="KW-1185">Reference proteome</keyword>
<dbReference type="Gene3D" id="1.20.1280.50">
    <property type="match status" value="1"/>
</dbReference>
<dbReference type="STRING" id="888268.A0A1E5W8B5"/>
<proteinExistence type="predicted"/>
<sequence length="179" mass="20317">MAAPAAGGDGIDALPNEALHHILGFLEAHEAVRTCVLAKRWRYLWKHATGLRVVADNGEFLGSVEKAWEFLDRLLPLREGSPLHACELRFGDLGFYETDGLFNDDGARHMNTWFWHAIYGDYWVQLDDMPLKSQHLTRLEFAGVEAYSSFLNFSNCPMQPWNIYALTIVSWPTISHPSP</sequence>
<reference evidence="2 3" key="1">
    <citation type="submission" date="2016-09" db="EMBL/GenBank/DDBJ databases">
        <title>The draft genome of Dichanthelium oligosanthes: A C3 panicoid grass species.</title>
        <authorList>
            <person name="Studer A.J."/>
            <person name="Schnable J.C."/>
            <person name="Brutnell T.P."/>
        </authorList>
    </citation>
    <scope>NUCLEOTIDE SEQUENCE [LARGE SCALE GENOMIC DNA]</scope>
    <source>
        <strain evidence="3">cv. Kellogg 1175</strain>
        <tissue evidence="2">Leaf</tissue>
    </source>
</reference>
<dbReference type="InterPro" id="IPR053781">
    <property type="entry name" value="F-box_AtFBL13-like"/>
</dbReference>
<dbReference type="PANTHER" id="PTHR34223:SF107">
    <property type="entry name" value="F-BOX DOMAIN-CONTAINING PROTEIN"/>
    <property type="match status" value="1"/>
</dbReference>
<accession>A0A1E5W8B5</accession>